<evidence type="ECO:0000313" key="2">
    <source>
        <dbReference type="EMBL" id="MBT0665495.1"/>
    </source>
</evidence>
<comment type="caution">
    <text evidence="2">The sequence shown here is derived from an EMBL/GenBank/DDBJ whole genome shotgun (WGS) entry which is preliminary data.</text>
</comment>
<gene>
    <name evidence="2" type="ORF">KI809_14395</name>
</gene>
<keyword evidence="1" id="KW-1133">Transmembrane helix</keyword>
<proteinExistence type="predicted"/>
<feature type="transmembrane region" description="Helical" evidence="1">
    <location>
        <begin position="34"/>
        <end position="56"/>
    </location>
</feature>
<feature type="transmembrane region" description="Helical" evidence="1">
    <location>
        <begin position="9"/>
        <end position="28"/>
    </location>
</feature>
<accession>A0AAW4L7J0</accession>
<keyword evidence="1" id="KW-0472">Membrane</keyword>
<protein>
    <submittedName>
        <fullName evidence="2">Uncharacterized protein</fullName>
    </submittedName>
</protein>
<dbReference type="Proteomes" id="UP000811899">
    <property type="component" value="Unassembled WGS sequence"/>
</dbReference>
<dbReference type="EMBL" id="JAHCVJ010000006">
    <property type="protein sequence ID" value="MBT0665495.1"/>
    <property type="molecule type" value="Genomic_DNA"/>
</dbReference>
<dbReference type="AlphaFoldDB" id="A0AAW4L7J0"/>
<dbReference type="RefSeq" id="WP_214172273.1">
    <property type="nucleotide sequence ID" value="NZ_JAHCVJ010000006.1"/>
</dbReference>
<organism evidence="2 3">
    <name type="scientific">Geoanaerobacter pelophilus</name>
    <dbReference type="NCBI Taxonomy" id="60036"/>
    <lineage>
        <taxon>Bacteria</taxon>
        <taxon>Pseudomonadati</taxon>
        <taxon>Thermodesulfobacteriota</taxon>
        <taxon>Desulfuromonadia</taxon>
        <taxon>Geobacterales</taxon>
        <taxon>Geobacteraceae</taxon>
        <taxon>Geoanaerobacter</taxon>
    </lineage>
</organism>
<reference evidence="2 3" key="1">
    <citation type="submission" date="2021-05" db="EMBL/GenBank/DDBJ databases">
        <title>The draft genome of Geobacter pelophilus DSM 12255.</title>
        <authorList>
            <person name="Xu Z."/>
            <person name="Masuda Y."/>
            <person name="Itoh H."/>
            <person name="Senoo K."/>
        </authorList>
    </citation>
    <scope>NUCLEOTIDE SEQUENCE [LARGE SCALE GENOMIC DNA]</scope>
    <source>
        <strain evidence="2 3">DSM 12255</strain>
    </source>
</reference>
<name>A0AAW4L7J0_9BACT</name>
<keyword evidence="1" id="KW-0812">Transmembrane</keyword>
<keyword evidence="3" id="KW-1185">Reference proteome</keyword>
<sequence>MFSLKFERIVWVMLALSMGLYGTDYLLFGQWREIGLGFLGNLAFLPIYVLFVTLMIERVLKARERDALRQKLNMVIGVFFSEIGTVLLRDGFGFVRECEALRSRMKVSGQWNDAEFRAAGEFLKGQPLRVDSRNGDLQELRDFLVSKRQFMLGLLENPNLLEHDDFTELLWAVFHLVEELEHRADLSHLPETDLDHLSGDIKRAYTHLLTQWLSYMQHLKNDYPYLFSLAVRTNPLDPEAKVEVS</sequence>
<evidence type="ECO:0000256" key="1">
    <source>
        <dbReference type="SAM" id="Phobius"/>
    </source>
</evidence>
<evidence type="ECO:0000313" key="3">
    <source>
        <dbReference type="Proteomes" id="UP000811899"/>
    </source>
</evidence>